<reference evidence="2 3" key="1">
    <citation type="submission" date="2020-05" db="EMBL/GenBank/DDBJ databases">
        <authorList>
            <person name="Campoy J."/>
            <person name="Schneeberger K."/>
            <person name="Spophaly S."/>
        </authorList>
    </citation>
    <scope>NUCLEOTIDE SEQUENCE [LARGE SCALE GENOMIC DNA]</scope>
    <source>
        <strain evidence="2">PruArmRojPasFocal</strain>
    </source>
</reference>
<feature type="compositionally biased region" description="Low complexity" evidence="1">
    <location>
        <begin position="87"/>
        <end position="103"/>
    </location>
</feature>
<sequence>MAKLLKGNLENVDLNSPLFRYLCAQSQSQSSMDALKQHRCHLSQLSPLENLMERSPPSIVYRKHVRGVQREEVLVMDGVSVTRGGRSSMSASDLLSSSSSSDSPGKILYQTDLCRSWEDSGSCCYTSKGQGETERKRGRELDFYYLFLTLKLTAKLTEGLN</sequence>
<dbReference type="AlphaFoldDB" id="A0A6J5TW91"/>
<gene>
    <name evidence="2" type="ORF">CURHAP_LOCUS11774</name>
</gene>
<organism evidence="2 3">
    <name type="scientific">Prunus armeniaca</name>
    <name type="common">Apricot</name>
    <name type="synonym">Armeniaca vulgaris</name>
    <dbReference type="NCBI Taxonomy" id="36596"/>
    <lineage>
        <taxon>Eukaryota</taxon>
        <taxon>Viridiplantae</taxon>
        <taxon>Streptophyta</taxon>
        <taxon>Embryophyta</taxon>
        <taxon>Tracheophyta</taxon>
        <taxon>Spermatophyta</taxon>
        <taxon>Magnoliopsida</taxon>
        <taxon>eudicotyledons</taxon>
        <taxon>Gunneridae</taxon>
        <taxon>Pentapetalae</taxon>
        <taxon>rosids</taxon>
        <taxon>fabids</taxon>
        <taxon>Rosales</taxon>
        <taxon>Rosaceae</taxon>
        <taxon>Amygdaloideae</taxon>
        <taxon>Amygdaleae</taxon>
        <taxon>Prunus</taxon>
    </lineage>
</organism>
<dbReference type="Proteomes" id="UP000507222">
    <property type="component" value="Unassembled WGS sequence"/>
</dbReference>
<accession>A0A6J5TW91</accession>
<feature type="region of interest" description="Disordered" evidence="1">
    <location>
        <begin position="85"/>
        <end position="104"/>
    </location>
</feature>
<name>A0A6J5TW91_PRUAR</name>
<evidence type="ECO:0000256" key="1">
    <source>
        <dbReference type="SAM" id="MobiDB-lite"/>
    </source>
</evidence>
<evidence type="ECO:0000313" key="3">
    <source>
        <dbReference type="Proteomes" id="UP000507222"/>
    </source>
</evidence>
<proteinExistence type="predicted"/>
<dbReference type="EMBL" id="CAEKDK010000002">
    <property type="protein sequence ID" value="CAB4268356.1"/>
    <property type="molecule type" value="Genomic_DNA"/>
</dbReference>
<protein>
    <submittedName>
        <fullName evidence="2">Uncharacterized protein</fullName>
    </submittedName>
</protein>
<evidence type="ECO:0000313" key="2">
    <source>
        <dbReference type="EMBL" id="CAB4268356.1"/>
    </source>
</evidence>